<evidence type="ECO:0000313" key="3">
    <source>
        <dbReference type="EMBL" id="GAA1388189.1"/>
    </source>
</evidence>
<comment type="caution">
    <text evidence="3">The sequence shown here is derived from an EMBL/GenBank/DDBJ whole genome shotgun (WGS) entry which is preliminary data.</text>
</comment>
<sequence>MAARWARRLRMESPKAPGSRTQAMTPTLTLKEVWGSLMTVAAVTSTAATAVAMRAVVRSVRTARRKRAASRGATRPALSWVATKQRARLQTSVTAKAMSGRRRWARSARLETAARVSAAGLGAMRLPRRSRVVVPAVTTNMASTSSASARWGWRRARCSQVSIMLASPGPGLPWRAPRPGPDDPARGVRTVGTYRTTGDILQMQYIPPA</sequence>
<evidence type="ECO:0000313" key="4">
    <source>
        <dbReference type="Proteomes" id="UP001499863"/>
    </source>
</evidence>
<organism evidence="3 4">
    <name type="scientific">Kitasatospora putterlickiae</name>
    <dbReference type="NCBI Taxonomy" id="221725"/>
    <lineage>
        <taxon>Bacteria</taxon>
        <taxon>Bacillati</taxon>
        <taxon>Actinomycetota</taxon>
        <taxon>Actinomycetes</taxon>
        <taxon>Kitasatosporales</taxon>
        <taxon>Streptomycetaceae</taxon>
        <taxon>Kitasatospora</taxon>
    </lineage>
</organism>
<evidence type="ECO:0000256" key="2">
    <source>
        <dbReference type="SAM" id="Phobius"/>
    </source>
</evidence>
<dbReference type="EMBL" id="BAAAKJ010000068">
    <property type="protein sequence ID" value="GAA1388189.1"/>
    <property type="molecule type" value="Genomic_DNA"/>
</dbReference>
<proteinExistence type="predicted"/>
<feature type="transmembrane region" description="Helical" evidence="2">
    <location>
        <begin position="33"/>
        <end position="57"/>
    </location>
</feature>
<evidence type="ECO:0000256" key="1">
    <source>
        <dbReference type="SAM" id="MobiDB-lite"/>
    </source>
</evidence>
<keyword evidence="2" id="KW-0812">Transmembrane</keyword>
<keyword evidence="2" id="KW-1133">Transmembrane helix</keyword>
<gene>
    <name evidence="3" type="ORF">GCM10009639_14320</name>
</gene>
<dbReference type="Proteomes" id="UP001499863">
    <property type="component" value="Unassembled WGS sequence"/>
</dbReference>
<keyword evidence="4" id="KW-1185">Reference proteome</keyword>
<feature type="region of interest" description="Disordered" evidence="1">
    <location>
        <begin position="1"/>
        <end position="22"/>
    </location>
</feature>
<accession>A0ABP4IDT3</accession>
<reference evidence="4" key="1">
    <citation type="journal article" date="2019" name="Int. J. Syst. Evol. Microbiol.">
        <title>The Global Catalogue of Microorganisms (GCM) 10K type strain sequencing project: providing services to taxonomists for standard genome sequencing and annotation.</title>
        <authorList>
            <consortium name="The Broad Institute Genomics Platform"/>
            <consortium name="The Broad Institute Genome Sequencing Center for Infectious Disease"/>
            <person name="Wu L."/>
            <person name="Ma J."/>
        </authorList>
    </citation>
    <scope>NUCLEOTIDE SEQUENCE [LARGE SCALE GENOMIC DNA]</scope>
    <source>
        <strain evidence="4">JCM 12393</strain>
    </source>
</reference>
<protein>
    <submittedName>
        <fullName evidence="3">Uncharacterized protein</fullName>
    </submittedName>
</protein>
<keyword evidence="2" id="KW-0472">Membrane</keyword>
<name>A0ABP4IDT3_9ACTN</name>
<feature type="region of interest" description="Disordered" evidence="1">
    <location>
        <begin position="170"/>
        <end position="189"/>
    </location>
</feature>